<dbReference type="GO" id="GO:0016020">
    <property type="term" value="C:membrane"/>
    <property type="evidence" value="ECO:0007669"/>
    <property type="project" value="UniProtKB-SubCell"/>
</dbReference>
<evidence type="ECO:0000256" key="1">
    <source>
        <dbReference type="ARBA" id="ARBA00004141"/>
    </source>
</evidence>
<dbReference type="AlphaFoldDB" id="A0A084AYV8"/>
<feature type="region of interest" description="Disordered" evidence="6">
    <location>
        <begin position="498"/>
        <end position="536"/>
    </location>
</feature>
<feature type="transmembrane region" description="Helical" evidence="7">
    <location>
        <begin position="462"/>
        <end position="481"/>
    </location>
</feature>
<accession>A0A084AYV8</accession>
<comment type="subcellular location">
    <subcellularLocation>
        <location evidence="1">Membrane</location>
        <topology evidence="1">Multi-pass membrane protein</topology>
    </subcellularLocation>
</comment>
<feature type="transmembrane region" description="Helical" evidence="7">
    <location>
        <begin position="133"/>
        <end position="153"/>
    </location>
</feature>
<evidence type="ECO:0000256" key="4">
    <source>
        <dbReference type="ARBA" id="ARBA00022989"/>
    </source>
</evidence>
<dbReference type="Proteomes" id="UP000028045">
    <property type="component" value="Unassembled WGS sequence"/>
</dbReference>
<evidence type="ECO:0000313" key="9">
    <source>
        <dbReference type="Proteomes" id="UP000028045"/>
    </source>
</evidence>
<dbReference type="GO" id="GO:0022857">
    <property type="term" value="F:transmembrane transporter activity"/>
    <property type="evidence" value="ECO:0007669"/>
    <property type="project" value="InterPro"/>
</dbReference>
<evidence type="ECO:0000256" key="5">
    <source>
        <dbReference type="ARBA" id="ARBA00023136"/>
    </source>
</evidence>
<evidence type="ECO:0000256" key="6">
    <source>
        <dbReference type="SAM" id="MobiDB-lite"/>
    </source>
</evidence>
<evidence type="ECO:0000256" key="7">
    <source>
        <dbReference type="SAM" id="Phobius"/>
    </source>
</evidence>
<feature type="transmembrane region" description="Helical" evidence="7">
    <location>
        <begin position="349"/>
        <end position="371"/>
    </location>
</feature>
<dbReference type="InterPro" id="IPR000109">
    <property type="entry name" value="POT_fam"/>
</dbReference>
<keyword evidence="5 7" id="KW-0472">Membrane</keyword>
<gene>
    <name evidence="8" type="ORF">S7711_09988</name>
</gene>
<dbReference type="EMBL" id="KL648434">
    <property type="protein sequence ID" value="KEY70487.1"/>
    <property type="molecule type" value="Genomic_DNA"/>
</dbReference>
<dbReference type="InterPro" id="IPR036259">
    <property type="entry name" value="MFS_trans_sf"/>
</dbReference>
<organism evidence="8 9">
    <name type="scientific">Stachybotrys chartarum (strain CBS 109288 / IBT 7711)</name>
    <name type="common">Toxic black mold</name>
    <name type="synonym">Stilbospora chartarum</name>
    <dbReference type="NCBI Taxonomy" id="1280523"/>
    <lineage>
        <taxon>Eukaryota</taxon>
        <taxon>Fungi</taxon>
        <taxon>Dikarya</taxon>
        <taxon>Ascomycota</taxon>
        <taxon>Pezizomycotina</taxon>
        <taxon>Sordariomycetes</taxon>
        <taxon>Hypocreomycetidae</taxon>
        <taxon>Hypocreales</taxon>
        <taxon>Stachybotryaceae</taxon>
        <taxon>Stachybotrys</taxon>
    </lineage>
</organism>
<feature type="transmembrane region" description="Helical" evidence="7">
    <location>
        <begin position="436"/>
        <end position="456"/>
    </location>
</feature>
<keyword evidence="3 7" id="KW-0812">Transmembrane</keyword>
<dbReference type="OrthoDB" id="8904098at2759"/>
<feature type="transmembrane region" description="Helical" evidence="7">
    <location>
        <begin position="281"/>
        <end position="301"/>
    </location>
</feature>
<proteinExistence type="inferred from homology"/>
<evidence type="ECO:0000313" key="8">
    <source>
        <dbReference type="EMBL" id="KEY70487.1"/>
    </source>
</evidence>
<evidence type="ECO:0000256" key="3">
    <source>
        <dbReference type="ARBA" id="ARBA00022692"/>
    </source>
</evidence>
<evidence type="ECO:0000256" key="2">
    <source>
        <dbReference type="ARBA" id="ARBA00005982"/>
    </source>
</evidence>
<name>A0A084AYV8_STACB</name>
<keyword evidence="4 7" id="KW-1133">Transmembrane helix</keyword>
<reference evidence="8 9" key="1">
    <citation type="journal article" date="2014" name="BMC Genomics">
        <title>Comparative genome sequencing reveals chemotype-specific gene clusters in the toxigenic black mold Stachybotrys.</title>
        <authorList>
            <person name="Semeiks J."/>
            <person name="Borek D."/>
            <person name="Otwinowski Z."/>
            <person name="Grishin N.V."/>
        </authorList>
    </citation>
    <scope>NUCLEOTIDE SEQUENCE [LARGE SCALE GENOMIC DNA]</scope>
    <source>
        <strain evidence="9">CBS 109288 / IBT 7711</strain>
    </source>
</reference>
<dbReference type="Pfam" id="PF00854">
    <property type="entry name" value="PTR2"/>
    <property type="match status" value="1"/>
</dbReference>
<keyword evidence="9" id="KW-1185">Reference proteome</keyword>
<comment type="similarity">
    <text evidence="2">Belongs to the major facilitator superfamily. Proton-dependent oligopeptide transporter (POT/PTR) (TC 2.A.17) family.</text>
</comment>
<dbReference type="HOGENOM" id="CLU_004790_4_2_1"/>
<protein>
    <submittedName>
        <fullName evidence="8">Uncharacterized protein</fullName>
    </submittedName>
</protein>
<sequence>MGQVASRLRIDRFREGFNTAVVGTGDPPAPTPLRREATQDEIDTLPHVADRVPFAAWAVVVAGAAERATYFGIISPWRELGELPFFPPPFPGASRRLTFPIDIENHIQNPRGDGALPGILGLGQSTAVNISNAFIMFSCLTPTLFALVADLWLGRFKTLMLGFRLTNVASLSAIPITILEFRFDFWPAYLLGTSTLCLSIILFVLWAGKLVKIVPHGSILPQAARALVLAAKNGFRLERAKPTYQKTHYQRLVPWSDQLIDELSRGLIVCRIILTRPRPSFSLLVFYLCITQLYNNLISQAGQTDLGGVPNDMIQAFASVAVIVFAPLIQAMYSFLGRHGINFPPVARMTVGFFISSAAMAYAAGFQHLIYSTGPCFDKPLACDASQGGSLPNRVNVWIQLPVYVLLAIGEILSLMTAFEYVYNKAPKDMKTVVQALAQLTAALASALGMAISPVARDPNMVVFYASLAGAMTLTAVLVWWRFAKYDRIDTQLNQLADPEGATSAVPGSSPFSSDPSDTEKSNPARPSVGASGDGK</sequence>
<feature type="transmembrane region" description="Helical" evidence="7">
    <location>
        <begin position="401"/>
        <end position="424"/>
    </location>
</feature>
<dbReference type="PANTHER" id="PTHR11654">
    <property type="entry name" value="OLIGOPEPTIDE TRANSPORTER-RELATED"/>
    <property type="match status" value="1"/>
</dbReference>
<feature type="transmembrane region" description="Helical" evidence="7">
    <location>
        <begin position="313"/>
        <end position="337"/>
    </location>
</feature>
<dbReference type="Gene3D" id="1.20.1250.20">
    <property type="entry name" value="MFS general substrate transporter like domains"/>
    <property type="match status" value="2"/>
</dbReference>
<feature type="transmembrane region" description="Helical" evidence="7">
    <location>
        <begin position="189"/>
        <end position="208"/>
    </location>
</feature>